<protein>
    <submittedName>
        <fullName evidence="1">Uncharacterized protein</fullName>
    </submittedName>
</protein>
<proteinExistence type="predicted"/>
<gene>
    <name evidence="1" type="ORF">GCM10010971_09860</name>
</gene>
<organism evidence="1 2">
    <name type="scientific">Silvimonas amylolytica</name>
    <dbReference type="NCBI Taxonomy" id="449663"/>
    <lineage>
        <taxon>Bacteria</taxon>
        <taxon>Pseudomonadati</taxon>
        <taxon>Pseudomonadota</taxon>
        <taxon>Betaproteobacteria</taxon>
        <taxon>Neisseriales</taxon>
        <taxon>Chitinibacteraceae</taxon>
        <taxon>Silvimonas</taxon>
    </lineage>
</organism>
<reference evidence="2" key="1">
    <citation type="journal article" date="2019" name="Int. J. Syst. Evol. Microbiol.">
        <title>The Global Catalogue of Microorganisms (GCM) 10K type strain sequencing project: providing services to taxonomists for standard genome sequencing and annotation.</title>
        <authorList>
            <consortium name="The Broad Institute Genomics Platform"/>
            <consortium name="The Broad Institute Genome Sequencing Center for Infectious Disease"/>
            <person name="Wu L."/>
            <person name="Ma J."/>
        </authorList>
    </citation>
    <scope>NUCLEOTIDE SEQUENCE [LARGE SCALE GENOMIC DNA]</scope>
    <source>
        <strain evidence="2">CGMCC 1.8860</strain>
    </source>
</reference>
<comment type="caution">
    <text evidence="1">The sequence shown here is derived from an EMBL/GenBank/DDBJ whole genome shotgun (WGS) entry which is preliminary data.</text>
</comment>
<evidence type="ECO:0000313" key="1">
    <source>
        <dbReference type="EMBL" id="GGP25167.1"/>
    </source>
</evidence>
<dbReference type="EMBL" id="BMLY01000001">
    <property type="protein sequence ID" value="GGP25167.1"/>
    <property type="molecule type" value="Genomic_DNA"/>
</dbReference>
<sequence length="51" mass="5811">MQALQRDEVSGKSMNMTLVYSQFIDALNRCRTWEDREEKVADGAATKTTTL</sequence>
<keyword evidence="2" id="KW-1185">Reference proteome</keyword>
<name>A0ABQ2PHT0_9NEIS</name>
<dbReference type="Proteomes" id="UP000621859">
    <property type="component" value="Unassembled WGS sequence"/>
</dbReference>
<accession>A0ABQ2PHT0</accession>
<evidence type="ECO:0000313" key="2">
    <source>
        <dbReference type="Proteomes" id="UP000621859"/>
    </source>
</evidence>